<dbReference type="InterPro" id="IPR027417">
    <property type="entry name" value="P-loop_NTPase"/>
</dbReference>
<dbReference type="EMBL" id="LVJN01000020">
    <property type="protein sequence ID" value="OSM02432.1"/>
    <property type="molecule type" value="Genomic_DNA"/>
</dbReference>
<dbReference type="CDD" id="cd00009">
    <property type="entry name" value="AAA"/>
    <property type="match status" value="1"/>
</dbReference>
<dbReference type="Gene3D" id="3.30.230.10">
    <property type="match status" value="1"/>
</dbReference>
<feature type="domain" description="MCM C-terminal AAA(+) ATPase" evidence="4">
    <location>
        <begin position="293"/>
        <end position="388"/>
    </location>
</feature>
<dbReference type="OrthoDB" id="9813147at2"/>
<keyword evidence="3" id="KW-0067">ATP-binding</keyword>
<dbReference type="SMART" id="SM00382">
    <property type="entry name" value="AAA"/>
    <property type="match status" value="1"/>
</dbReference>
<dbReference type="PANTHER" id="PTHR32039:SF7">
    <property type="entry name" value="COMPETENCE PROTEIN COMM"/>
    <property type="match status" value="1"/>
</dbReference>
<evidence type="ECO:0000259" key="4">
    <source>
        <dbReference type="PROSITE" id="PS50051"/>
    </source>
</evidence>
<dbReference type="InterPro" id="IPR000523">
    <property type="entry name" value="Mg_chelatse_chII-like_cat_dom"/>
</dbReference>
<dbReference type="NCBIfam" id="TIGR00368">
    <property type="entry name" value="YifB family Mg chelatase-like AAA ATPase"/>
    <property type="match status" value="1"/>
</dbReference>
<dbReference type="RefSeq" id="WP_085445019.1">
    <property type="nucleotide sequence ID" value="NZ_LVJN01000020.1"/>
</dbReference>
<dbReference type="AlphaFoldDB" id="A0A1Y2K395"/>
<evidence type="ECO:0000256" key="2">
    <source>
        <dbReference type="ARBA" id="ARBA00022741"/>
    </source>
</evidence>
<accession>A0A1Y2K395</accession>
<dbReference type="Gene3D" id="3.40.50.300">
    <property type="entry name" value="P-loop containing nucleotide triphosphate hydrolases"/>
    <property type="match status" value="1"/>
</dbReference>
<dbReference type="GO" id="GO:0005524">
    <property type="term" value="F:ATP binding"/>
    <property type="evidence" value="ECO:0007669"/>
    <property type="project" value="UniProtKB-KW"/>
</dbReference>
<reference evidence="5 6" key="1">
    <citation type="journal article" date="2016" name="BMC Genomics">
        <title>Combined genomic and structural analyses of a cultured magnetotactic bacterium reveals its niche adaptation to a dynamic environment.</title>
        <authorList>
            <person name="Araujo A.C."/>
            <person name="Morillo V."/>
            <person name="Cypriano J."/>
            <person name="Teixeira L.C."/>
            <person name="Leao P."/>
            <person name="Lyra S."/>
            <person name="Almeida L.G."/>
            <person name="Bazylinski D.A."/>
            <person name="Vasconcellos A.T."/>
            <person name="Abreu F."/>
            <person name="Lins U."/>
        </authorList>
    </citation>
    <scope>NUCLEOTIDE SEQUENCE [LARGE SCALE GENOMIC DNA]</scope>
    <source>
        <strain evidence="5 6">IT-1</strain>
    </source>
</reference>
<dbReference type="InterPro" id="IPR025158">
    <property type="entry name" value="Mg_chelat-rel_C"/>
</dbReference>
<dbReference type="InterPro" id="IPR014721">
    <property type="entry name" value="Ribsml_uS5_D2-typ_fold_subgr"/>
</dbReference>
<dbReference type="Pfam" id="PF13541">
    <property type="entry name" value="ChlI"/>
    <property type="match status" value="1"/>
</dbReference>
<organism evidence="5 6">
    <name type="scientific">Magnetofaba australis IT-1</name>
    <dbReference type="NCBI Taxonomy" id="1434232"/>
    <lineage>
        <taxon>Bacteria</taxon>
        <taxon>Pseudomonadati</taxon>
        <taxon>Pseudomonadota</taxon>
        <taxon>Magnetococcia</taxon>
        <taxon>Magnetococcales</taxon>
        <taxon>Magnetococcaceae</taxon>
        <taxon>Magnetofaba</taxon>
    </lineage>
</organism>
<dbReference type="InterPro" id="IPR003593">
    <property type="entry name" value="AAA+_ATPase"/>
</dbReference>
<dbReference type="Pfam" id="PF01078">
    <property type="entry name" value="Mg_chelatase"/>
    <property type="match status" value="1"/>
</dbReference>
<sequence>MLARVNTIALEGVRARAVEVEVDLASGLPTLSIVGMPETAVREAKDRVRAALANSGFQVPAKRVTINLAPADLPKVGSGYDLPMALGLLAAMDVIPMPALSGRIIVGELALDGRVKPANGCLPAALLARELGCEEVIIPASNAPESALAEGVRAIGAQTLMEVVAHLRGDDTLTPHPPIDLDLDPTQQEGVVDLIEVKGQESAKRALEICAAGGHNLIMTGPPGSGKTLLARCLPGILPALSIEESLDVTAVYSVAGRLTRERPLVRARPFRSPHHTASQVALVGGGGVPKPGEVSLAHRGVLFLDEIPEFNRNALEVLREPLESGDVTVSRAARSVRFPARFQLVAACNPCPCGYLGDGQKACVCSAPQVERYRSKLSGPLLDRIDLHVQAPAVPFETLAGLPSGEPSATVRARVTAARVRQQARQGGAILNAHLSGSQLDASVALDGAGRDLLALASRKLGFSARGFHRILRVARTVADLDGADNVSVGHLSEAIQLRQGFVQDAPA</sequence>
<keyword evidence="6" id="KW-1185">Reference proteome</keyword>
<evidence type="ECO:0000256" key="3">
    <source>
        <dbReference type="ARBA" id="ARBA00022840"/>
    </source>
</evidence>
<proteinExistence type="inferred from homology"/>
<dbReference type="InterPro" id="IPR020568">
    <property type="entry name" value="Ribosomal_Su5_D2-typ_SF"/>
</dbReference>
<gene>
    <name evidence="5" type="ORF">MAIT1_02576</name>
</gene>
<dbReference type="GO" id="GO:0003677">
    <property type="term" value="F:DNA binding"/>
    <property type="evidence" value="ECO:0007669"/>
    <property type="project" value="InterPro"/>
</dbReference>
<evidence type="ECO:0000313" key="6">
    <source>
        <dbReference type="Proteomes" id="UP000194003"/>
    </source>
</evidence>
<dbReference type="InterPro" id="IPR001208">
    <property type="entry name" value="MCM_dom"/>
</dbReference>
<evidence type="ECO:0000313" key="5">
    <source>
        <dbReference type="EMBL" id="OSM02432.1"/>
    </source>
</evidence>
<dbReference type="PRINTS" id="PR01657">
    <property type="entry name" value="MCMFAMILY"/>
</dbReference>
<dbReference type="STRING" id="1434232.MAIT1_02576"/>
<dbReference type="PANTHER" id="PTHR32039">
    <property type="entry name" value="MAGNESIUM-CHELATASE SUBUNIT CHLI"/>
    <property type="match status" value="1"/>
</dbReference>
<dbReference type="PROSITE" id="PS50051">
    <property type="entry name" value="MCM_2"/>
    <property type="match status" value="1"/>
</dbReference>
<dbReference type="Proteomes" id="UP000194003">
    <property type="component" value="Unassembled WGS sequence"/>
</dbReference>
<comment type="caution">
    <text evidence="5">The sequence shown here is derived from an EMBL/GenBank/DDBJ whole genome shotgun (WGS) entry which is preliminary data.</text>
</comment>
<dbReference type="InterPro" id="IPR045006">
    <property type="entry name" value="CHLI-like"/>
</dbReference>
<keyword evidence="2" id="KW-0547">Nucleotide-binding</keyword>
<dbReference type="InterPro" id="IPR004482">
    <property type="entry name" value="Mg_chelat-rel"/>
</dbReference>
<dbReference type="SUPFAM" id="SSF52540">
    <property type="entry name" value="P-loop containing nucleoside triphosphate hydrolases"/>
    <property type="match status" value="1"/>
</dbReference>
<evidence type="ECO:0000256" key="1">
    <source>
        <dbReference type="ARBA" id="ARBA00006354"/>
    </source>
</evidence>
<dbReference type="SUPFAM" id="SSF54211">
    <property type="entry name" value="Ribosomal protein S5 domain 2-like"/>
    <property type="match status" value="1"/>
</dbReference>
<comment type="similarity">
    <text evidence="1">Belongs to the Mg-chelatase subunits D/I family. ComM subfamily.</text>
</comment>
<dbReference type="Pfam" id="PF13335">
    <property type="entry name" value="Mg_chelatase_C"/>
    <property type="match status" value="1"/>
</dbReference>
<name>A0A1Y2K395_9PROT</name>
<protein>
    <submittedName>
        <fullName evidence="5">Putative Mg chelatase subunit ChlI</fullName>
    </submittedName>
</protein>